<dbReference type="InterPro" id="IPR018768">
    <property type="entry name" value="DUF2344"/>
</dbReference>
<evidence type="ECO:0000313" key="3">
    <source>
        <dbReference type="Proteomes" id="UP000713904"/>
    </source>
</evidence>
<comment type="caution">
    <text evidence="2">The sequence shown here is derived from an EMBL/GenBank/DDBJ whole genome shotgun (WGS) entry which is preliminary data.</text>
</comment>
<dbReference type="RefSeq" id="WP_185624082.1">
    <property type="nucleotide sequence ID" value="NZ_JABGBW010000002.1"/>
</dbReference>
<keyword evidence="3" id="KW-1185">Reference proteome</keyword>
<name>A0ABR6TLP7_9FIRM</name>
<organism evidence="2 3">
    <name type="scientific">Peptostreptococcus canis</name>
    <dbReference type="NCBI Taxonomy" id="1159213"/>
    <lineage>
        <taxon>Bacteria</taxon>
        <taxon>Bacillati</taxon>
        <taxon>Bacillota</taxon>
        <taxon>Clostridia</taxon>
        <taxon>Peptostreptococcales</taxon>
        <taxon>Peptostreptococcaceae</taxon>
        <taxon>Peptostreptococcus</taxon>
    </lineage>
</organism>
<dbReference type="Pfam" id="PF10105">
    <property type="entry name" value="DUF2344"/>
    <property type="match status" value="1"/>
</dbReference>
<evidence type="ECO:0000259" key="1">
    <source>
        <dbReference type="Pfam" id="PF10105"/>
    </source>
</evidence>
<dbReference type="NCBIfam" id="TIGR03936">
    <property type="entry name" value="sam_1_link_chp"/>
    <property type="match status" value="1"/>
</dbReference>
<protein>
    <submittedName>
        <fullName evidence="2">DUF2344 domain-containing protein</fullName>
    </submittedName>
</protein>
<dbReference type="Proteomes" id="UP000713904">
    <property type="component" value="Unassembled WGS sequence"/>
</dbReference>
<accession>A0ABR6TLP7</accession>
<proteinExistence type="predicted"/>
<feature type="domain" description="DUF2344" evidence="1">
    <location>
        <begin position="5"/>
        <end position="192"/>
    </location>
</feature>
<reference evidence="2 3" key="1">
    <citation type="submission" date="2020-05" db="EMBL/GenBank/DDBJ databases">
        <title>Draft genome of xy-202 and genomic insight in genome of the genus Peptostreptococcus.</title>
        <authorList>
            <person name="Zhang Z."/>
        </authorList>
    </citation>
    <scope>NUCLEOTIDE SEQUENCE [LARGE SCALE GENOMIC DNA]</scope>
    <source>
        <strain evidence="2 3">DSM 27025</strain>
    </source>
</reference>
<sequence>MSKVMRIKFTKYGDMIYISHLDVQRLFQRVFRRAGIELTFSQGFNPHPKMSYGNALALGIESFGEYVDIEIEDDISPDELIKRINSELPDGMEFVKCIQLQGGEKSLAANIEYGKYEFIIPNINKNDFEFINGKISEIINMDEILVSKKNKKGKIVELNIRPLIIDLNVIGVDSDNLRIGGMLATGSKQNLNTNVFIPKLLEFLNLKIDHLDVDIKRNDLYFYIEGKFESPM</sequence>
<gene>
    <name evidence="2" type="ORF">HLB29_05200</name>
</gene>
<evidence type="ECO:0000313" key="2">
    <source>
        <dbReference type="EMBL" id="MBC2576078.1"/>
    </source>
</evidence>
<dbReference type="EMBL" id="JABGBW010000002">
    <property type="protein sequence ID" value="MBC2576078.1"/>
    <property type="molecule type" value="Genomic_DNA"/>
</dbReference>